<dbReference type="HOGENOM" id="CLU_030979_0_0_1"/>
<feature type="compositionally biased region" description="Low complexity" evidence="1">
    <location>
        <begin position="18"/>
        <end position="34"/>
    </location>
</feature>
<dbReference type="EMBL" id="DS989924">
    <property type="protein sequence ID" value="EHS63075.1"/>
    <property type="molecule type" value="Genomic_DNA"/>
</dbReference>
<feature type="region of interest" description="Disordered" evidence="1">
    <location>
        <begin position="1"/>
        <end position="67"/>
    </location>
</feature>
<dbReference type="AlphaFoldDB" id="H6QVJ9"/>
<feature type="compositionally biased region" description="Polar residues" evidence="1">
    <location>
        <begin position="1"/>
        <end position="12"/>
    </location>
</feature>
<dbReference type="RefSeq" id="XP_003890900.1">
    <property type="nucleotide sequence ID" value="XM_003890851.1"/>
</dbReference>
<gene>
    <name evidence="2" type="ORF">PGTG_22766</name>
</gene>
<keyword evidence="3" id="KW-1185">Reference proteome</keyword>
<dbReference type="GeneID" id="13541025"/>
<accession>H6QVJ9</accession>
<evidence type="ECO:0000256" key="1">
    <source>
        <dbReference type="SAM" id="MobiDB-lite"/>
    </source>
</evidence>
<name>H6QVJ9_PUCGT</name>
<evidence type="ECO:0000313" key="3">
    <source>
        <dbReference type="Proteomes" id="UP000008783"/>
    </source>
</evidence>
<dbReference type="OrthoDB" id="10580375at2759"/>
<sequence>MSDPSIISNNPRGNLPITSTPNTTANTQTRQATDNQERDHPPHATDPTDEGTATEGRGNRRTPNPEERAARLQQVEINRLAASLISSASSHIDDADLLAADGANFSAWEDFLEERMRGATGAVSFFNKPARNLLHERVGRALLVNTVHRSLRRGVSRLPSAHAMWNDLFARFHSVSRAAQLNLFRRLISFNVADHSTTAQMSTHIANILDKMTDARMLFTREYLAGLVLQNGLHSEPALQEEFNRQIEIDFQTATPEHPAMGFELMVRLIDIIRRQQHSSPTS</sequence>
<reference evidence="3" key="1">
    <citation type="journal article" date="2011" name="Proc. Natl. Acad. Sci. U.S.A.">
        <title>Obligate biotrophy features unraveled by the genomic analysis of rust fungi.</title>
        <authorList>
            <person name="Duplessis S."/>
            <person name="Cuomo C.A."/>
            <person name="Lin Y.-C."/>
            <person name="Aerts A."/>
            <person name="Tisserant E."/>
            <person name="Veneault-Fourrey C."/>
            <person name="Joly D.L."/>
            <person name="Hacquard S."/>
            <person name="Amselem J."/>
            <person name="Cantarel B.L."/>
            <person name="Chiu R."/>
            <person name="Coutinho P.M."/>
            <person name="Feau N."/>
            <person name="Field M."/>
            <person name="Frey P."/>
            <person name="Gelhaye E."/>
            <person name="Goldberg J."/>
            <person name="Grabherr M.G."/>
            <person name="Kodira C.D."/>
            <person name="Kohler A."/>
            <person name="Kuees U."/>
            <person name="Lindquist E.A."/>
            <person name="Lucas S.M."/>
            <person name="Mago R."/>
            <person name="Mauceli E."/>
            <person name="Morin E."/>
            <person name="Murat C."/>
            <person name="Pangilinan J.L."/>
            <person name="Park R."/>
            <person name="Pearson M."/>
            <person name="Quesneville H."/>
            <person name="Rouhier N."/>
            <person name="Sakthikumar S."/>
            <person name="Salamov A.A."/>
            <person name="Schmutz J."/>
            <person name="Selles B."/>
            <person name="Shapiro H."/>
            <person name="Tanguay P."/>
            <person name="Tuskan G.A."/>
            <person name="Henrissat B."/>
            <person name="Van de Peer Y."/>
            <person name="Rouze P."/>
            <person name="Ellis J.G."/>
            <person name="Dodds P.N."/>
            <person name="Schein J.E."/>
            <person name="Zhong S."/>
            <person name="Hamelin R.C."/>
            <person name="Grigoriev I.V."/>
            <person name="Szabo L.J."/>
            <person name="Martin F."/>
        </authorList>
    </citation>
    <scope>NUCLEOTIDE SEQUENCE [LARGE SCALE GENOMIC DNA]</scope>
    <source>
        <strain evidence="3">CRL 75-36-700-3 / race SCCL</strain>
    </source>
</reference>
<organism evidence="2 3">
    <name type="scientific">Puccinia graminis f. sp. tritici (strain CRL 75-36-700-3 / race SCCL)</name>
    <name type="common">Black stem rust fungus</name>
    <dbReference type="NCBI Taxonomy" id="418459"/>
    <lineage>
        <taxon>Eukaryota</taxon>
        <taxon>Fungi</taxon>
        <taxon>Dikarya</taxon>
        <taxon>Basidiomycota</taxon>
        <taxon>Pucciniomycotina</taxon>
        <taxon>Pucciniomycetes</taxon>
        <taxon>Pucciniales</taxon>
        <taxon>Pucciniaceae</taxon>
        <taxon>Puccinia</taxon>
    </lineage>
</organism>
<dbReference type="VEuPathDB" id="FungiDB:PGTG_22766"/>
<dbReference type="KEGG" id="pgr:PGTG_22766"/>
<proteinExistence type="predicted"/>
<protein>
    <submittedName>
        <fullName evidence="2">Uncharacterized protein</fullName>
    </submittedName>
</protein>
<dbReference type="Pfam" id="PF14223">
    <property type="entry name" value="Retrotran_gag_2"/>
    <property type="match status" value="1"/>
</dbReference>
<evidence type="ECO:0000313" key="2">
    <source>
        <dbReference type="EMBL" id="EHS63075.1"/>
    </source>
</evidence>
<dbReference type="InParanoid" id="H6QVJ9"/>
<dbReference type="Proteomes" id="UP000008783">
    <property type="component" value="Unassembled WGS sequence"/>
</dbReference>